<dbReference type="OrthoDB" id="4269at2759"/>
<dbReference type="RefSeq" id="XP_001240021.1">
    <property type="nucleotide sequence ID" value="XM_001240020.2"/>
</dbReference>
<dbReference type="KEGG" id="cim:CIMG_09642"/>
<reference evidence="2" key="2">
    <citation type="journal article" date="2010" name="Genome Res.">
        <title>Population genomic sequencing of Coccidioides fungi reveals recent hybridization and transposon control.</title>
        <authorList>
            <person name="Neafsey D.E."/>
            <person name="Barker B.M."/>
            <person name="Sharpton T.J."/>
            <person name="Stajich J.E."/>
            <person name="Park D.J."/>
            <person name="Whiston E."/>
            <person name="Hung C.-Y."/>
            <person name="McMahan C."/>
            <person name="White J."/>
            <person name="Sykes S."/>
            <person name="Heiman D."/>
            <person name="Young S."/>
            <person name="Zeng Q."/>
            <person name="Abouelleil A."/>
            <person name="Aftuck L."/>
            <person name="Bessette D."/>
            <person name="Brown A."/>
            <person name="FitzGerald M."/>
            <person name="Lui A."/>
            <person name="Macdonald J.P."/>
            <person name="Priest M."/>
            <person name="Orbach M.J."/>
            <person name="Galgiani J.N."/>
            <person name="Kirkland T.N."/>
            <person name="Cole G.T."/>
            <person name="Birren B.W."/>
            <person name="Henn M.R."/>
            <person name="Taylor J.W."/>
            <person name="Rounsley S.D."/>
        </authorList>
    </citation>
    <scope>GENOME REANNOTATION</scope>
    <source>
        <strain evidence="2">RS</strain>
    </source>
</reference>
<organism evidence="1 2">
    <name type="scientific">Coccidioides immitis (strain RS)</name>
    <name type="common">Valley fever fungus</name>
    <dbReference type="NCBI Taxonomy" id="246410"/>
    <lineage>
        <taxon>Eukaryota</taxon>
        <taxon>Fungi</taxon>
        <taxon>Dikarya</taxon>
        <taxon>Ascomycota</taxon>
        <taxon>Pezizomycotina</taxon>
        <taxon>Eurotiomycetes</taxon>
        <taxon>Eurotiomycetidae</taxon>
        <taxon>Onygenales</taxon>
        <taxon>Onygenaceae</taxon>
        <taxon>Coccidioides</taxon>
    </lineage>
</organism>
<protein>
    <submittedName>
        <fullName evidence="1">Uncharacterized protein</fullName>
    </submittedName>
</protein>
<dbReference type="GeneID" id="4558986"/>
<dbReference type="Proteomes" id="UP000001261">
    <property type="component" value="Unassembled WGS sequence"/>
</dbReference>
<gene>
    <name evidence="1" type="ORF">CIMG_09642</name>
</gene>
<evidence type="ECO:0000313" key="2">
    <source>
        <dbReference type="Proteomes" id="UP000001261"/>
    </source>
</evidence>
<proteinExistence type="predicted"/>
<reference evidence="2" key="1">
    <citation type="journal article" date="2009" name="Genome Res.">
        <title>Comparative genomic analyses of the human fungal pathogens Coccidioides and their relatives.</title>
        <authorList>
            <person name="Sharpton T.J."/>
            <person name="Stajich J.E."/>
            <person name="Rounsley S.D."/>
            <person name="Gardner M.J."/>
            <person name="Wortman J.R."/>
            <person name="Jordar V.S."/>
            <person name="Maiti R."/>
            <person name="Kodira C.D."/>
            <person name="Neafsey D.E."/>
            <person name="Zeng Q."/>
            <person name="Hung C.-Y."/>
            <person name="McMahan C."/>
            <person name="Muszewska A."/>
            <person name="Grynberg M."/>
            <person name="Mandel M.A."/>
            <person name="Kellner E.M."/>
            <person name="Barker B.M."/>
            <person name="Galgiani J.N."/>
            <person name="Orbach M.J."/>
            <person name="Kirkland T.N."/>
            <person name="Cole G.T."/>
            <person name="Henn M.R."/>
            <person name="Birren B.W."/>
            <person name="Taylor J.W."/>
        </authorList>
    </citation>
    <scope>NUCLEOTIDE SEQUENCE [LARGE SCALE GENOMIC DNA]</scope>
    <source>
        <strain evidence="2">RS</strain>
    </source>
</reference>
<dbReference type="InParanoid" id="A0A0E1RW53"/>
<dbReference type="VEuPathDB" id="FungiDB:CIMG_09642"/>
<sequence>MSAGTPDTPSTTLYIIYNAKSSLLGKINYVYRKSTCPDPATKPACAACELTHGVSLRLAESAEWKATKARILHATIMQLHTDELPPALADWIRQAKVQTPAVVVQPDVASTDFQVLLTSEDLARVRLDHGAFLRLLQSRASEAGVQGIEVAAPPSDL</sequence>
<dbReference type="OMA" id="TERPEWV"/>
<keyword evidence="2" id="KW-1185">Reference proteome</keyword>
<accession>A0A0E1RW53</accession>
<dbReference type="EMBL" id="GG704912">
    <property type="protein sequence ID" value="EAS28438.1"/>
    <property type="molecule type" value="Genomic_DNA"/>
</dbReference>
<dbReference type="AlphaFoldDB" id="A0A0E1RW53"/>
<evidence type="ECO:0000313" key="1">
    <source>
        <dbReference type="EMBL" id="EAS28438.1"/>
    </source>
</evidence>
<name>A0A0E1RW53_COCIM</name>